<name>A0ABD7GPV2_9ENTR</name>
<organism evidence="1 2">
    <name type="scientific">Enterobacter roggenkampii</name>
    <dbReference type="NCBI Taxonomy" id="1812935"/>
    <lineage>
        <taxon>Bacteria</taxon>
        <taxon>Pseudomonadati</taxon>
        <taxon>Pseudomonadota</taxon>
        <taxon>Gammaproteobacteria</taxon>
        <taxon>Enterobacterales</taxon>
        <taxon>Enterobacteriaceae</taxon>
        <taxon>Enterobacter</taxon>
        <taxon>Enterobacter cloacae complex</taxon>
    </lineage>
</organism>
<protein>
    <submittedName>
        <fullName evidence="1">Uncharacterized protein</fullName>
    </submittedName>
</protein>
<sequence length="69" mass="8107">MKTLIIHAEADKVQIIKDFLNSIKVKFETKTTSTEESPYDPEFVAKIRKSEEDYKNGEVHRIPLNDIWK</sequence>
<comment type="caution">
    <text evidence="1">The sequence shown here is derived from an EMBL/GenBank/DDBJ whole genome shotgun (WGS) entry which is preliminary data.</text>
</comment>
<evidence type="ECO:0000313" key="2">
    <source>
        <dbReference type="Proteomes" id="UP000255291"/>
    </source>
</evidence>
<dbReference type="Pfam" id="PF10884">
    <property type="entry name" value="DUF2683"/>
    <property type="match status" value="1"/>
</dbReference>
<evidence type="ECO:0000313" key="1">
    <source>
        <dbReference type="EMBL" id="RDT53228.1"/>
    </source>
</evidence>
<dbReference type="AlphaFoldDB" id="A0ABD7GPV2"/>
<gene>
    <name evidence="1" type="ORF">DXF87_25810</name>
</gene>
<dbReference type="EMBL" id="QRBW01000263">
    <property type="protein sequence ID" value="RDT53228.1"/>
    <property type="molecule type" value="Genomic_DNA"/>
</dbReference>
<accession>A0ABD7GPV2</accession>
<reference evidence="1 2" key="1">
    <citation type="submission" date="2018-07" db="EMBL/GenBank/DDBJ databases">
        <title>The use of a cohorting ward and systematic surveillance cultures for the control of a Klebsiella pneumoniae carbapenemase (KPC)-producing Enterobacteriaceae outbreak.</title>
        <authorList>
            <person name="Doi Y."/>
        </authorList>
    </citation>
    <scope>NUCLEOTIDE SEQUENCE [LARGE SCALE GENOMIC DNA]</scope>
    <source>
        <strain evidence="1 2">1-RC-17-04017</strain>
    </source>
</reference>
<dbReference type="RefSeq" id="WP_115485340.1">
    <property type="nucleotide sequence ID" value="NZ_QRBW01000263.1"/>
</dbReference>
<dbReference type="Proteomes" id="UP000255291">
    <property type="component" value="Unassembled WGS sequence"/>
</dbReference>
<dbReference type="InterPro" id="IPR020271">
    <property type="entry name" value="Uncharacterised_MJ1172"/>
</dbReference>
<proteinExistence type="predicted"/>